<dbReference type="PANTHER" id="PTHR30514:SF1">
    <property type="entry name" value="HTH-TYPE TRANSCRIPTIONAL REGULATOR HEXR-RELATED"/>
    <property type="match status" value="1"/>
</dbReference>
<dbReference type="InterPro" id="IPR046348">
    <property type="entry name" value="SIS_dom_sf"/>
</dbReference>
<dbReference type="PANTHER" id="PTHR30514">
    <property type="entry name" value="GLUCOKINASE"/>
    <property type="match status" value="1"/>
</dbReference>
<dbReference type="InterPro" id="IPR009057">
    <property type="entry name" value="Homeodomain-like_sf"/>
</dbReference>
<dbReference type="GO" id="GO:0003677">
    <property type="term" value="F:DNA binding"/>
    <property type="evidence" value="ECO:0007669"/>
    <property type="project" value="UniProtKB-KW"/>
</dbReference>
<reference evidence="8 10" key="2">
    <citation type="submission" date="2019-08" db="EMBL/GenBank/DDBJ databases">
        <authorList>
            <person name="Peeters C."/>
        </authorList>
    </citation>
    <scope>NUCLEOTIDE SEQUENCE [LARGE SCALE GENOMIC DNA]</scope>
    <source>
        <strain evidence="8 10">LMG 18089</strain>
    </source>
</reference>
<feature type="domain" description="HTH rpiR-type" evidence="5">
    <location>
        <begin position="5"/>
        <end position="81"/>
    </location>
</feature>
<dbReference type="Gene3D" id="3.40.50.10490">
    <property type="entry name" value="Glucose-6-phosphate isomerase like protein, domain 1"/>
    <property type="match status" value="1"/>
</dbReference>
<keyword evidence="2" id="KW-0238">DNA-binding</keyword>
<name>A0A0G4JGV3_9BURK</name>
<gene>
    <name evidence="7" type="ORF">EJE83_07500</name>
    <name evidence="8" type="ORF">PAP18089_01018</name>
</gene>
<reference evidence="7 9" key="1">
    <citation type="submission" date="2018-12" db="EMBL/GenBank/DDBJ databases">
        <title>Whole genome sequence of a Pandoraea apista isolate from a patient with cystic fibrosis.</title>
        <authorList>
            <person name="Kenna D.T."/>
            <person name="Turton J.F."/>
        </authorList>
    </citation>
    <scope>NUCLEOTIDE SEQUENCE [LARGE SCALE GENOMIC DNA]</scope>
    <source>
        <strain evidence="7 9">Pa13324</strain>
    </source>
</reference>
<evidence type="ECO:0000256" key="4">
    <source>
        <dbReference type="ARBA" id="ARBA00023163"/>
    </source>
</evidence>
<dbReference type="STRING" id="93218.XM39_13015"/>
<dbReference type="InterPro" id="IPR036388">
    <property type="entry name" value="WH-like_DNA-bd_sf"/>
</dbReference>
<dbReference type="Proteomes" id="UP000364291">
    <property type="component" value="Unassembled WGS sequence"/>
</dbReference>
<keyword evidence="9" id="KW-1185">Reference proteome</keyword>
<dbReference type="GO" id="GO:0097367">
    <property type="term" value="F:carbohydrate derivative binding"/>
    <property type="evidence" value="ECO:0007669"/>
    <property type="project" value="InterPro"/>
</dbReference>
<dbReference type="InterPro" id="IPR035472">
    <property type="entry name" value="RpiR-like_SIS"/>
</dbReference>
<evidence type="ECO:0000313" key="7">
    <source>
        <dbReference type="EMBL" id="RSK83519.1"/>
    </source>
</evidence>
<organism evidence="8 10">
    <name type="scientific">Pandoraea apista</name>
    <dbReference type="NCBI Taxonomy" id="93218"/>
    <lineage>
        <taxon>Bacteria</taxon>
        <taxon>Pseudomonadati</taxon>
        <taxon>Pseudomonadota</taxon>
        <taxon>Betaproteobacteria</taxon>
        <taxon>Burkholderiales</taxon>
        <taxon>Burkholderiaceae</taxon>
        <taxon>Pandoraea</taxon>
    </lineage>
</organism>
<evidence type="ECO:0000256" key="3">
    <source>
        <dbReference type="ARBA" id="ARBA00023152"/>
    </source>
</evidence>
<evidence type="ECO:0000259" key="6">
    <source>
        <dbReference type="PROSITE" id="PS51464"/>
    </source>
</evidence>
<dbReference type="Proteomes" id="UP000270216">
    <property type="component" value="Unassembled WGS sequence"/>
</dbReference>
<dbReference type="SUPFAM" id="SSF53697">
    <property type="entry name" value="SIS domain"/>
    <property type="match status" value="1"/>
</dbReference>
<dbReference type="PROSITE" id="PS51464">
    <property type="entry name" value="SIS"/>
    <property type="match status" value="1"/>
</dbReference>
<evidence type="ECO:0000313" key="9">
    <source>
        <dbReference type="Proteomes" id="UP000270216"/>
    </source>
</evidence>
<evidence type="ECO:0000313" key="8">
    <source>
        <dbReference type="EMBL" id="VVG70060.1"/>
    </source>
</evidence>
<dbReference type="AlphaFoldDB" id="A0A0G4JGV3"/>
<evidence type="ECO:0000313" key="10">
    <source>
        <dbReference type="Proteomes" id="UP000364291"/>
    </source>
</evidence>
<dbReference type="InterPro" id="IPR000281">
    <property type="entry name" value="HTH_RpiR"/>
</dbReference>
<dbReference type="PROSITE" id="PS51071">
    <property type="entry name" value="HTH_RPIR"/>
    <property type="match status" value="1"/>
</dbReference>
<dbReference type="Gene3D" id="1.10.10.10">
    <property type="entry name" value="Winged helix-like DNA-binding domain superfamily/Winged helix DNA-binding domain"/>
    <property type="match status" value="1"/>
</dbReference>
<accession>A0A0G4JGV3</accession>
<evidence type="ECO:0000256" key="1">
    <source>
        <dbReference type="ARBA" id="ARBA00023015"/>
    </source>
</evidence>
<feature type="domain" description="SIS" evidence="6">
    <location>
        <begin position="126"/>
        <end position="266"/>
    </location>
</feature>
<dbReference type="OrthoDB" id="8582409at2"/>
<protein>
    <submittedName>
        <fullName evidence="7 8">Transcriptional regulator</fullName>
    </submittedName>
</protein>
<dbReference type="EMBL" id="RWHX01000009">
    <property type="protein sequence ID" value="RSK83519.1"/>
    <property type="molecule type" value="Genomic_DNA"/>
</dbReference>
<dbReference type="InterPro" id="IPR001347">
    <property type="entry name" value="SIS_dom"/>
</dbReference>
<dbReference type="GeneID" id="47016327"/>
<dbReference type="SUPFAM" id="SSF46689">
    <property type="entry name" value="Homeodomain-like"/>
    <property type="match status" value="1"/>
</dbReference>
<dbReference type="Pfam" id="PF01418">
    <property type="entry name" value="HTH_6"/>
    <property type="match status" value="1"/>
</dbReference>
<sequence length="293" mass="31215">MAETFDIVTRVAERSDALSQAERKVAQVVLDDVAGAAAASINVLAERAGVSEASVTRFAKAMGCRDVRDLKLRLAQAAVVGQRFFGANAANGQDGTGETIDRIADDIQTTLQVHRGLIKPEVVRRAAARLLSARMVYAFGMGGGSSLMADEARYRLVRLGRPVASYQDAVMARMVAGTLGRDDVVLAFSVSGHTPELVSACEIAREYGAQVVAITATGSPLAALADEVLPIRALETDFIFKPSSSRYAMLLAMDVLATELALLAKPQSQALLRRIKYVLDTHRGGGDRQPLGD</sequence>
<dbReference type="InterPro" id="IPR047640">
    <property type="entry name" value="RpiR-like"/>
</dbReference>
<evidence type="ECO:0000256" key="2">
    <source>
        <dbReference type="ARBA" id="ARBA00023125"/>
    </source>
</evidence>
<dbReference type="CDD" id="cd05013">
    <property type="entry name" value="SIS_RpiR"/>
    <property type="match status" value="1"/>
</dbReference>
<proteinExistence type="predicted"/>
<keyword evidence="1" id="KW-0805">Transcription regulation</keyword>
<dbReference type="RefSeq" id="WP_048628701.1">
    <property type="nucleotide sequence ID" value="NZ_CABPSX010000001.1"/>
</dbReference>
<keyword evidence="3" id="KW-0324">Glycolysis</keyword>
<keyword evidence="4" id="KW-0804">Transcription</keyword>
<dbReference type="GO" id="GO:0006096">
    <property type="term" value="P:glycolytic process"/>
    <property type="evidence" value="ECO:0007669"/>
    <property type="project" value="UniProtKB-KW"/>
</dbReference>
<dbReference type="EMBL" id="CABPSX010000001">
    <property type="protein sequence ID" value="VVG70060.1"/>
    <property type="molecule type" value="Genomic_DNA"/>
</dbReference>
<dbReference type="GO" id="GO:0003700">
    <property type="term" value="F:DNA-binding transcription factor activity"/>
    <property type="evidence" value="ECO:0007669"/>
    <property type="project" value="InterPro"/>
</dbReference>
<evidence type="ECO:0000259" key="5">
    <source>
        <dbReference type="PROSITE" id="PS51071"/>
    </source>
</evidence>
<dbReference type="Pfam" id="PF01380">
    <property type="entry name" value="SIS"/>
    <property type="match status" value="1"/>
</dbReference>